<dbReference type="Proteomes" id="UP000305131">
    <property type="component" value="Unassembled WGS sequence"/>
</dbReference>
<evidence type="ECO:0000256" key="1">
    <source>
        <dbReference type="SAM" id="MobiDB-lite"/>
    </source>
</evidence>
<organism evidence="2 3">
    <name type="scientific">Xanthobacter autotrophicus</name>
    <dbReference type="NCBI Taxonomy" id="280"/>
    <lineage>
        <taxon>Bacteria</taxon>
        <taxon>Pseudomonadati</taxon>
        <taxon>Pseudomonadota</taxon>
        <taxon>Alphaproteobacteria</taxon>
        <taxon>Hyphomicrobiales</taxon>
        <taxon>Xanthobacteraceae</taxon>
        <taxon>Xanthobacter</taxon>
    </lineage>
</organism>
<protein>
    <submittedName>
        <fullName evidence="2">Uncharacterized protein</fullName>
    </submittedName>
</protein>
<accession>A0A6C1KG57</accession>
<gene>
    <name evidence="2" type="ORF">FBQ73_11410</name>
</gene>
<evidence type="ECO:0000313" key="3">
    <source>
        <dbReference type="Proteomes" id="UP000305131"/>
    </source>
</evidence>
<comment type="caution">
    <text evidence="2">The sequence shown here is derived from an EMBL/GenBank/DDBJ whole genome shotgun (WGS) entry which is preliminary data.</text>
</comment>
<dbReference type="OrthoDB" id="8256430at2"/>
<reference evidence="2 3" key="1">
    <citation type="submission" date="2019-05" db="EMBL/GenBank/DDBJ databases">
        <authorList>
            <person name="Zhou X."/>
        </authorList>
    </citation>
    <scope>NUCLEOTIDE SEQUENCE [LARGE SCALE GENOMIC DNA]</scope>
    <source>
        <strain evidence="2 3">DSM 432</strain>
    </source>
</reference>
<name>A0A6C1KG57_XANAU</name>
<feature type="compositionally biased region" description="Basic and acidic residues" evidence="1">
    <location>
        <begin position="34"/>
        <end position="47"/>
    </location>
</feature>
<proteinExistence type="predicted"/>
<dbReference type="EMBL" id="VAUP01000022">
    <property type="protein sequence ID" value="TLX43232.1"/>
    <property type="molecule type" value="Genomic_DNA"/>
</dbReference>
<evidence type="ECO:0000313" key="2">
    <source>
        <dbReference type="EMBL" id="TLX43232.1"/>
    </source>
</evidence>
<sequence length="82" mass="8954">MKISGSTNRVMPGLVPGIHAGPLVPSAQGGSRPHRVDGRVKPGHDGVKIPVRSRFQTRSKTHTRSMMVAMPWPTPMHMVHRA</sequence>
<feature type="region of interest" description="Disordered" evidence="1">
    <location>
        <begin position="1"/>
        <end position="82"/>
    </location>
</feature>
<dbReference type="AlphaFoldDB" id="A0A6C1KG57"/>